<name>A0A939PBL8_9ACTN</name>
<evidence type="ECO:0008006" key="5">
    <source>
        <dbReference type="Google" id="ProtNLM"/>
    </source>
</evidence>
<feature type="region of interest" description="Disordered" evidence="1">
    <location>
        <begin position="64"/>
        <end position="88"/>
    </location>
</feature>
<evidence type="ECO:0000313" key="4">
    <source>
        <dbReference type="Proteomes" id="UP000669179"/>
    </source>
</evidence>
<keyword evidence="4" id="KW-1185">Reference proteome</keyword>
<evidence type="ECO:0000256" key="2">
    <source>
        <dbReference type="SAM" id="SignalP"/>
    </source>
</evidence>
<feature type="chain" id="PRO_5037530645" description="Chaplin" evidence="2">
    <location>
        <begin position="29"/>
        <end position="88"/>
    </location>
</feature>
<gene>
    <name evidence="3" type="ORF">J4573_21040</name>
</gene>
<organism evidence="3 4">
    <name type="scientific">Actinomadura barringtoniae</name>
    <dbReference type="NCBI Taxonomy" id="1427535"/>
    <lineage>
        <taxon>Bacteria</taxon>
        <taxon>Bacillati</taxon>
        <taxon>Actinomycetota</taxon>
        <taxon>Actinomycetes</taxon>
        <taxon>Streptosporangiales</taxon>
        <taxon>Thermomonosporaceae</taxon>
        <taxon>Actinomadura</taxon>
    </lineage>
</organism>
<proteinExistence type="predicted"/>
<dbReference type="EMBL" id="JAGEOJ010000008">
    <property type="protein sequence ID" value="MBO2449600.1"/>
    <property type="molecule type" value="Genomic_DNA"/>
</dbReference>
<evidence type="ECO:0000313" key="3">
    <source>
        <dbReference type="EMBL" id="MBO2449600.1"/>
    </source>
</evidence>
<keyword evidence="2" id="KW-0732">Signal</keyword>
<feature type="signal peptide" evidence="2">
    <location>
        <begin position="1"/>
        <end position="28"/>
    </location>
</feature>
<dbReference type="RefSeq" id="WP_208257479.1">
    <property type="nucleotide sequence ID" value="NZ_JAGEOJ010000008.1"/>
</dbReference>
<dbReference type="PROSITE" id="PS51257">
    <property type="entry name" value="PROKAR_LIPOPROTEIN"/>
    <property type="match status" value="1"/>
</dbReference>
<feature type="compositionally biased region" description="Polar residues" evidence="1">
    <location>
        <begin position="64"/>
        <end position="73"/>
    </location>
</feature>
<dbReference type="AlphaFoldDB" id="A0A939PBL8"/>
<comment type="caution">
    <text evidence="3">The sequence shown here is derived from an EMBL/GenBank/DDBJ whole genome shotgun (WGS) entry which is preliminary data.</text>
</comment>
<reference evidence="3" key="1">
    <citation type="submission" date="2021-03" db="EMBL/GenBank/DDBJ databases">
        <authorList>
            <person name="Kanchanasin P."/>
            <person name="Saeng-In P."/>
            <person name="Phongsopitanun W."/>
            <person name="Yuki M."/>
            <person name="Kudo T."/>
            <person name="Ohkuma M."/>
            <person name="Tanasupawat S."/>
        </authorList>
    </citation>
    <scope>NUCLEOTIDE SEQUENCE</scope>
    <source>
        <strain evidence="3">GKU 128</strain>
    </source>
</reference>
<protein>
    <recommendedName>
        <fullName evidence="5">Chaplin</fullName>
    </recommendedName>
</protein>
<sequence length="88" mass="8700">MMRPANLLATVVGAACLAVHAPAARASAAPADPQPSGGLGILTGLTLNVPVNLPVVACLNLGVTTGNPANNPNEPCVSNPGRSRPKGR</sequence>
<dbReference type="Proteomes" id="UP000669179">
    <property type="component" value="Unassembled WGS sequence"/>
</dbReference>
<evidence type="ECO:0000256" key="1">
    <source>
        <dbReference type="SAM" id="MobiDB-lite"/>
    </source>
</evidence>
<accession>A0A939PBL8</accession>